<keyword evidence="3" id="KW-1185">Reference proteome</keyword>
<feature type="transmembrane region" description="Helical" evidence="1">
    <location>
        <begin position="73"/>
        <end position="96"/>
    </location>
</feature>
<feature type="transmembrane region" description="Helical" evidence="1">
    <location>
        <begin position="45"/>
        <end position="67"/>
    </location>
</feature>
<keyword evidence="1" id="KW-0812">Transmembrane</keyword>
<name>A0A1M6SJG2_9FIRM</name>
<feature type="transmembrane region" description="Helical" evidence="1">
    <location>
        <begin position="144"/>
        <end position="165"/>
    </location>
</feature>
<gene>
    <name evidence="2" type="ORF">SAMN02745136_02484</name>
</gene>
<dbReference type="AlphaFoldDB" id="A0A1M6SJG2"/>
<evidence type="ECO:0000313" key="3">
    <source>
        <dbReference type="Proteomes" id="UP000184386"/>
    </source>
</evidence>
<reference evidence="2 3" key="1">
    <citation type="submission" date="2016-11" db="EMBL/GenBank/DDBJ databases">
        <authorList>
            <person name="Jaros S."/>
            <person name="Januszkiewicz K."/>
            <person name="Wedrychowicz H."/>
        </authorList>
    </citation>
    <scope>NUCLEOTIDE SEQUENCE [LARGE SCALE GENOMIC DNA]</scope>
    <source>
        <strain evidence="2 3">DSM 15929</strain>
    </source>
</reference>
<proteinExistence type="predicted"/>
<feature type="transmembrane region" description="Helical" evidence="1">
    <location>
        <begin position="103"/>
        <end position="124"/>
    </location>
</feature>
<accession>A0A1M6SJG2</accession>
<dbReference type="Proteomes" id="UP000184386">
    <property type="component" value="Unassembled WGS sequence"/>
</dbReference>
<feature type="transmembrane region" description="Helical" evidence="1">
    <location>
        <begin position="12"/>
        <end position="33"/>
    </location>
</feature>
<organism evidence="2 3">
    <name type="scientific">Anaerocolumna jejuensis DSM 15929</name>
    <dbReference type="NCBI Taxonomy" id="1121322"/>
    <lineage>
        <taxon>Bacteria</taxon>
        <taxon>Bacillati</taxon>
        <taxon>Bacillota</taxon>
        <taxon>Clostridia</taxon>
        <taxon>Lachnospirales</taxon>
        <taxon>Lachnospiraceae</taxon>
        <taxon>Anaerocolumna</taxon>
    </lineage>
</organism>
<sequence length="469" mass="54471">MNILLLNQVLSMHIVFLIIYYVPYFVVCFSFPLKISRKRAIIKGLYYSLFGCITSAFSVVFIGQGYIEETAAILLLNKCLAVLSEFILITFIARFVAALWYHIYWLIFFIVELSIALVGQYTYININTYHQGNYHMLKAISWNNVYQIILLSILLIILAFLLIKILKIIYKLISNHILPDFFWLLLNIIIVFLVITGNKSYTNHTAREINKSNIWKEGIGNIDYFSFAFFIIMLIMILLITYMQRQHLLTENRMLKEQSKLQMENYLIMEQQEIRIYRMHHDSGNHLRTIQLLVHNGEVKEAKKYMDMLLKEYNAINGTVYSKNSIINTVISDKVKQCNSLNIVTEVNINLSDDIFINELDLVSIFANLIEVAKKNCQNNCNENSFIKINANMEGFWLIVEVIYSRSSSEVAYSKLNKISKKSPLAVSGEMKTLSIIIERYKGSMEQKIEEKEISISIKLKKPNIVSVN</sequence>
<keyword evidence="1" id="KW-1133">Transmembrane helix</keyword>
<protein>
    <recommendedName>
        <fullName evidence="4">GHKL domain-containing protein</fullName>
    </recommendedName>
</protein>
<dbReference type="STRING" id="1121322.SAMN02745136_02484"/>
<evidence type="ECO:0000256" key="1">
    <source>
        <dbReference type="SAM" id="Phobius"/>
    </source>
</evidence>
<dbReference type="EMBL" id="FRAC01000012">
    <property type="protein sequence ID" value="SHK44845.1"/>
    <property type="molecule type" value="Genomic_DNA"/>
</dbReference>
<evidence type="ECO:0000313" key="2">
    <source>
        <dbReference type="EMBL" id="SHK44845.1"/>
    </source>
</evidence>
<evidence type="ECO:0008006" key="4">
    <source>
        <dbReference type="Google" id="ProtNLM"/>
    </source>
</evidence>
<keyword evidence="1" id="KW-0472">Membrane</keyword>
<feature type="transmembrane region" description="Helical" evidence="1">
    <location>
        <begin position="224"/>
        <end position="243"/>
    </location>
</feature>
<feature type="transmembrane region" description="Helical" evidence="1">
    <location>
        <begin position="177"/>
        <end position="195"/>
    </location>
</feature>